<evidence type="ECO:0000313" key="5">
    <source>
        <dbReference type="EMBL" id="MCB6183245.1"/>
    </source>
</evidence>
<proteinExistence type="inferred from homology"/>
<dbReference type="Gene3D" id="3.40.30.10">
    <property type="entry name" value="Glutaredoxin"/>
    <property type="match status" value="1"/>
</dbReference>
<evidence type="ECO:0000256" key="2">
    <source>
        <dbReference type="ARBA" id="ARBA00023008"/>
    </source>
</evidence>
<keyword evidence="6" id="KW-1185">Reference proteome</keyword>
<dbReference type="Pfam" id="PF02630">
    <property type="entry name" value="SCO1-SenC"/>
    <property type="match status" value="1"/>
</dbReference>
<dbReference type="PANTHER" id="PTHR12151:SF25">
    <property type="entry name" value="LINALOOL DEHYDRATASE_ISOMERASE DOMAIN-CONTAINING PROTEIN"/>
    <property type="match status" value="1"/>
</dbReference>
<dbReference type="Proteomes" id="UP001165395">
    <property type="component" value="Unassembled WGS sequence"/>
</dbReference>
<evidence type="ECO:0000256" key="1">
    <source>
        <dbReference type="ARBA" id="ARBA00010996"/>
    </source>
</evidence>
<dbReference type="SUPFAM" id="SSF52833">
    <property type="entry name" value="Thioredoxin-like"/>
    <property type="match status" value="1"/>
</dbReference>
<keyword evidence="2" id="KW-0186">Copper</keyword>
<organism evidence="5 6">
    <name type="scientific">Leeia speluncae</name>
    <dbReference type="NCBI Taxonomy" id="2884804"/>
    <lineage>
        <taxon>Bacteria</taxon>
        <taxon>Pseudomonadati</taxon>
        <taxon>Pseudomonadota</taxon>
        <taxon>Betaproteobacteria</taxon>
        <taxon>Neisseriales</taxon>
        <taxon>Leeiaceae</taxon>
        <taxon>Leeia</taxon>
    </lineage>
</organism>
<feature type="signal peptide" evidence="3">
    <location>
        <begin position="1"/>
        <end position="25"/>
    </location>
</feature>
<dbReference type="RefSeq" id="WP_227179833.1">
    <property type="nucleotide sequence ID" value="NZ_JAJBZT010000003.1"/>
</dbReference>
<comment type="caution">
    <text evidence="5">The sequence shown here is derived from an EMBL/GenBank/DDBJ whole genome shotgun (WGS) entry which is preliminary data.</text>
</comment>
<dbReference type="EMBL" id="JAJBZT010000003">
    <property type="protein sequence ID" value="MCB6183245.1"/>
    <property type="molecule type" value="Genomic_DNA"/>
</dbReference>
<feature type="domain" description="Thioredoxin" evidence="4">
    <location>
        <begin position="19"/>
        <end position="195"/>
    </location>
</feature>
<reference evidence="5" key="1">
    <citation type="submission" date="2021-10" db="EMBL/GenBank/DDBJ databases">
        <title>The complete genome sequence of Leeia sp. TBRC 13508.</title>
        <authorList>
            <person name="Charoenyingcharoen P."/>
            <person name="Yukphan P."/>
        </authorList>
    </citation>
    <scope>NUCLEOTIDE SEQUENCE</scope>
    <source>
        <strain evidence="5">TBRC 13508</strain>
    </source>
</reference>
<evidence type="ECO:0000256" key="3">
    <source>
        <dbReference type="SAM" id="SignalP"/>
    </source>
</evidence>
<evidence type="ECO:0000259" key="4">
    <source>
        <dbReference type="PROSITE" id="PS51352"/>
    </source>
</evidence>
<sequence length="196" mass="21418">MPIFSLARLLLASFALLLLSACSNAPDFKATDVSSTSMGGDFRLSDTNGQIKQLKDFNGKVTVIFFGYTHCPDVCPTTLGELSLVAKKMGASFSGVQVLFVTADPERDSASILKDYVRLFNPSFMALRGQGADYEAFKSAYKFIASKHQEPGSSYYSVDHSAGCYVLDKSGKVRLYVPLGFGVDNWVHDLNLLLQE</sequence>
<protein>
    <submittedName>
        <fullName evidence="5">SCO family protein</fullName>
    </submittedName>
</protein>
<keyword evidence="3" id="KW-0732">Signal</keyword>
<evidence type="ECO:0000313" key="6">
    <source>
        <dbReference type="Proteomes" id="UP001165395"/>
    </source>
</evidence>
<accession>A0ABS8D4X5</accession>
<gene>
    <name evidence="5" type="ORF">LIN78_06780</name>
</gene>
<name>A0ABS8D4X5_9NEIS</name>
<dbReference type="PROSITE" id="PS51352">
    <property type="entry name" value="THIOREDOXIN_2"/>
    <property type="match status" value="1"/>
</dbReference>
<comment type="similarity">
    <text evidence="1">Belongs to the SCO1/2 family.</text>
</comment>
<dbReference type="CDD" id="cd02968">
    <property type="entry name" value="SCO"/>
    <property type="match status" value="1"/>
</dbReference>
<dbReference type="InterPro" id="IPR013766">
    <property type="entry name" value="Thioredoxin_domain"/>
</dbReference>
<dbReference type="PANTHER" id="PTHR12151">
    <property type="entry name" value="ELECTRON TRANSPORT PROTIN SCO1/SENC FAMILY MEMBER"/>
    <property type="match status" value="1"/>
</dbReference>
<feature type="chain" id="PRO_5047213519" evidence="3">
    <location>
        <begin position="26"/>
        <end position="196"/>
    </location>
</feature>
<dbReference type="InterPro" id="IPR036249">
    <property type="entry name" value="Thioredoxin-like_sf"/>
</dbReference>
<dbReference type="InterPro" id="IPR003782">
    <property type="entry name" value="SCO1/SenC"/>
</dbReference>